<dbReference type="Proteomes" id="UP000823405">
    <property type="component" value="Unassembled WGS sequence"/>
</dbReference>
<feature type="region of interest" description="Disordered" evidence="1">
    <location>
        <begin position="1"/>
        <end position="33"/>
    </location>
</feature>
<gene>
    <name evidence="3" type="ORF">BGZ97_011497</name>
</gene>
<feature type="compositionally biased region" description="Low complexity" evidence="1">
    <location>
        <begin position="10"/>
        <end position="27"/>
    </location>
</feature>
<feature type="compositionally biased region" description="Basic and acidic residues" evidence="1">
    <location>
        <begin position="461"/>
        <end position="470"/>
    </location>
</feature>
<dbReference type="PANTHER" id="PTHR45662:SF7">
    <property type="entry name" value="SACI DOMAIN PROTEIN (AFU_ORTHOLOGUE AFUA_1G15890)"/>
    <property type="match status" value="1"/>
</dbReference>
<feature type="region of interest" description="Disordered" evidence="1">
    <location>
        <begin position="83"/>
        <end position="102"/>
    </location>
</feature>
<feature type="compositionally biased region" description="Basic and acidic residues" evidence="1">
    <location>
        <begin position="1193"/>
        <end position="1211"/>
    </location>
</feature>
<feature type="domain" description="SAC" evidence="2">
    <location>
        <begin position="502"/>
        <end position="840"/>
    </location>
</feature>
<feature type="compositionally biased region" description="Low complexity" evidence="1">
    <location>
        <begin position="1442"/>
        <end position="1460"/>
    </location>
</feature>
<dbReference type="InterPro" id="IPR002013">
    <property type="entry name" value="SAC_dom"/>
</dbReference>
<feature type="region of interest" description="Disordered" evidence="1">
    <location>
        <begin position="1168"/>
        <end position="1211"/>
    </location>
</feature>
<dbReference type="EMBL" id="JAAAIN010000653">
    <property type="protein sequence ID" value="KAG0312015.1"/>
    <property type="molecule type" value="Genomic_DNA"/>
</dbReference>
<feature type="compositionally biased region" description="Acidic residues" evidence="1">
    <location>
        <begin position="1415"/>
        <end position="1425"/>
    </location>
</feature>
<dbReference type="Pfam" id="PF12456">
    <property type="entry name" value="hSac2"/>
    <property type="match status" value="1"/>
</dbReference>
<feature type="region of interest" description="Disordered" evidence="1">
    <location>
        <begin position="1357"/>
        <end position="1499"/>
    </location>
</feature>
<accession>A0A9P6ULT0</accession>
<feature type="compositionally biased region" description="Low complexity" evidence="1">
    <location>
        <begin position="1016"/>
        <end position="1033"/>
    </location>
</feature>
<proteinExistence type="predicted"/>
<evidence type="ECO:0000259" key="2">
    <source>
        <dbReference type="PROSITE" id="PS50275"/>
    </source>
</evidence>
<dbReference type="Pfam" id="PF02383">
    <property type="entry name" value="Syja_N"/>
    <property type="match status" value="1"/>
</dbReference>
<dbReference type="GO" id="GO:0043812">
    <property type="term" value="F:phosphatidylinositol-4-phosphate phosphatase activity"/>
    <property type="evidence" value="ECO:0007669"/>
    <property type="project" value="TreeGrafter"/>
</dbReference>
<sequence length="1499" mass="165284">MVASRKEPTAEAAASPPTSSNSQPTGTGRPMVARPYSQLKLTIEPNCFILQPHSSTTADTGHTENNAPVDLLRILYRTADSTKKATTESGAEKAAEAEVKQQLEKEPIDLSTIAQEHPRRVSFISPDSYVRSETARDYIIYGCIGFLDLYSGPHFIAITSVKSLGDIEDKPIYAIGKVAVLPMDAHEACHILNRLAQEVSSSLGPVLNMEQDTDYSTIHQSTTAACVGTPEIQAVSPTPMKSPKFRLSFLGIKQDRDQQLAISPSPSLTEQLNQLNQSTGAVNENLAGKPKRITFDIPGSASENTRGKVEDLNRVNVGSYDALVPPSSPPLSPTSRSSPGFFAKLLEKKPRYKAATVDLPSAVAVSDTPGRESVDSPALVVTKQSPAGSTGNVIDVTTTVTEMERPCMGSRSPSTFEAAEKFVTESTKQLADWSEEAVSGVIKSTKSFTLMKTTTDSTEGDPAHLTRDDVTSDTGVSEEELDRNRTMDRRIIREISSIFGTGFYFSTEFNLLTSMQKRSDLAKTTPKGTLPLWQQVDGRFWWNEHLLKEFLDNEAHGYILPIMQGYVEIEPCVIEEQPFEFTLISRRSRDRSGLRYQRRGIDEQGNTANFVETEQLLRIVRHDSDHQVSFVQTRGSIPLFWSQSPYRLKPIPIMERTEQENEDGFKNHFDSQRERYGRQICINLVEQHGRELVAGSSYTRYIQKLAEPQIRYVEFDFHEQCKGMRYENIEQLIKNLESPIQELGYCWLAPRNDGVNRKNGESWERLYDQKGVIRTNCMDCLDRTNVVQSAISRHVLNRQLLRLGIASFPDKGLSVYEEFENIFNHVWANNGDAISREYAGTSALKGDFTRTGKRNLQGMINDATNSVARMYQNTFKDYFRQATIDYLLGSADVNVFKNLQTTAFGTAVVPDPILPPQESLPNGSSTSVLLASDSTGAANKAVAGLLPSLIPNSSASLGSLSSESSGPGADAQEAWVKIREAAIETSAEIVISPGEEVWQGWTFVCCSNEISIALTSASSPQSSPMQPPSTSLADRLKASSKKSRSGSTSEVALDASTSDTPSTVFYDEKVVLLTERALYICTYDYEMEKVLEFWRLALEKMTGIDKGAYFLTAQDKSPQGQNPLENYGFAVVYRASAGGETLRVNSGSVRNRRMMGMTRTQQMLDQLQEVDEDSSSTELNLEQVESRSSGEASLHELGDNDDSRSAKSILKGEQKDIRSVRFKIVKHPETSMVPYVTSLSADSSLSSKANPSGYTRTAQDCVEWVVTEIVQARCELIAVAEGVSPPSTSSSQQRMSRALEATPPGQVRSHHPRSPSEEYNYQSPRSKRRSSVQIDLVIRDRVLQSLEVAGQLEMDALKESEESEKKRKPKKPFSAFFSSSKTSSSRSEAAAGGGGLLPPPSSNRSWLKKFQFGQDTDDETDDDDDGHSRSRQRSRPASVNSTTVTTTTTTATAIDAAQTAEGQDGQTATAEGSRRRSSSQQRNTGQGVFAKFKQAVKNL</sequence>
<dbReference type="GO" id="GO:0005783">
    <property type="term" value="C:endoplasmic reticulum"/>
    <property type="evidence" value="ECO:0007669"/>
    <property type="project" value="TreeGrafter"/>
</dbReference>
<reference evidence="3" key="1">
    <citation type="journal article" date="2020" name="Fungal Divers.">
        <title>Resolving the Mortierellaceae phylogeny through synthesis of multi-gene phylogenetics and phylogenomics.</title>
        <authorList>
            <person name="Vandepol N."/>
            <person name="Liber J."/>
            <person name="Desiro A."/>
            <person name="Na H."/>
            <person name="Kennedy M."/>
            <person name="Barry K."/>
            <person name="Grigoriev I.V."/>
            <person name="Miller A.N."/>
            <person name="O'Donnell K."/>
            <person name="Stajich J.E."/>
            <person name="Bonito G."/>
        </authorList>
    </citation>
    <scope>NUCLEOTIDE SEQUENCE</scope>
    <source>
        <strain evidence="3">NVP60</strain>
    </source>
</reference>
<protein>
    <recommendedName>
        <fullName evidence="2">SAC domain-containing protein</fullName>
    </recommendedName>
</protein>
<evidence type="ECO:0000256" key="1">
    <source>
        <dbReference type="SAM" id="MobiDB-lite"/>
    </source>
</evidence>
<dbReference type="GO" id="GO:0046856">
    <property type="term" value="P:phosphatidylinositol dephosphorylation"/>
    <property type="evidence" value="ECO:0007669"/>
    <property type="project" value="TreeGrafter"/>
</dbReference>
<evidence type="ECO:0000313" key="3">
    <source>
        <dbReference type="EMBL" id="KAG0312015.1"/>
    </source>
</evidence>
<evidence type="ECO:0000313" key="4">
    <source>
        <dbReference type="Proteomes" id="UP000823405"/>
    </source>
</evidence>
<feature type="region of interest" description="Disordered" evidence="1">
    <location>
        <begin position="453"/>
        <end position="482"/>
    </location>
</feature>
<dbReference type="PROSITE" id="PS50275">
    <property type="entry name" value="SAC"/>
    <property type="match status" value="1"/>
</dbReference>
<comment type="caution">
    <text evidence="3">The sequence shown here is derived from an EMBL/GenBank/DDBJ whole genome shotgun (WGS) entry which is preliminary data.</text>
</comment>
<keyword evidence="4" id="KW-1185">Reference proteome</keyword>
<feature type="compositionally biased region" description="Low complexity" evidence="1">
    <location>
        <begin position="1372"/>
        <end position="1390"/>
    </location>
</feature>
<feature type="compositionally biased region" description="Polar residues" evidence="1">
    <location>
        <begin position="1285"/>
        <end position="1295"/>
    </location>
</feature>
<dbReference type="PANTHER" id="PTHR45662">
    <property type="entry name" value="PHOSPHATIDYLINOSITIDE PHOSPHATASE SAC1"/>
    <property type="match status" value="1"/>
</dbReference>
<feature type="region of interest" description="Disordered" evidence="1">
    <location>
        <begin position="1016"/>
        <end position="1054"/>
    </location>
</feature>
<feature type="region of interest" description="Disordered" evidence="1">
    <location>
        <begin position="1282"/>
        <end position="1332"/>
    </location>
</feature>
<dbReference type="OrthoDB" id="405996at2759"/>
<dbReference type="InterPro" id="IPR022158">
    <property type="entry name" value="Inositol_phosphatase"/>
</dbReference>
<name>A0A9P6ULT0_9FUNG</name>
<organism evidence="3 4">
    <name type="scientific">Linnemannia gamsii</name>
    <dbReference type="NCBI Taxonomy" id="64522"/>
    <lineage>
        <taxon>Eukaryota</taxon>
        <taxon>Fungi</taxon>
        <taxon>Fungi incertae sedis</taxon>
        <taxon>Mucoromycota</taxon>
        <taxon>Mortierellomycotina</taxon>
        <taxon>Mortierellomycetes</taxon>
        <taxon>Mortierellales</taxon>
        <taxon>Mortierellaceae</taxon>
        <taxon>Linnemannia</taxon>
    </lineage>
</organism>